<protein>
    <submittedName>
        <fullName evidence="2">Epimerase</fullName>
    </submittedName>
</protein>
<dbReference type="SUPFAM" id="SSF51735">
    <property type="entry name" value="NAD(P)-binding Rossmann-fold domains"/>
    <property type="match status" value="1"/>
</dbReference>
<comment type="caution">
    <text evidence="2">The sequence shown here is derived from an EMBL/GenBank/DDBJ whole genome shotgun (WGS) entry which is preliminary data.</text>
</comment>
<proteinExistence type="predicted"/>
<organism evidence="2 3">
    <name type="scientific">Bradyrhizobium iriomotense</name>
    <dbReference type="NCBI Taxonomy" id="441950"/>
    <lineage>
        <taxon>Bacteria</taxon>
        <taxon>Pseudomonadati</taxon>
        <taxon>Pseudomonadota</taxon>
        <taxon>Alphaproteobacteria</taxon>
        <taxon>Hyphomicrobiales</taxon>
        <taxon>Nitrobacteraceae</taxon>
        <taxon>Bradyrhizobium</taxon>
    </lineage>
</organism>
<dbReference type="Gene3D" id="3.40.50.720">
    <property type="entry name" value="NAD(P)-binding Rossmann-like Domain"/>
    <property type="match status" value="1"/>
</dbReference>
<evidence type="ECO:0000313" key="3">
    <source>
        <dbReference type="Proteomes" id="UP001156905"/>
    </source>
</evidence>
<dbReference type="InterPro" id="IPR016040">
    <property type="entry name" value="NAD(P)-bd_dom"/>
</dbReference>
<accession>A0ABQ6B4W6</accession>
<dbReference type="Proteomes" id="UP001156905">
    <property type="component" value="Unassembled WGS sequence"/>
</dbReference>
<dbReference type="InterPro" id="IPR051207">
    <property type="entry name" value="ComplexI_NDUFA9_subunit"/>
</dbReference>
<evidence type="ECO:0000313" key="2">
    <source>
        <dbReference type="EMBL" id="GLR89442.1"/>
    </source>
</evidence>
<dbReference type="RefSeq" id="WP_284271643.1">
    <property type="nucleotide sequence ID" value="NZ_BSOW01000025.1"/>
</dbReference>
<dbReference type="EMBL" id="BSOW01000025">
    <property type="protein sequence ID" value="GLR89442.1"/>
    <property type="molecule type" value="Genomic_DNA"/>
</dbReference>
<keyword evidence="3" id="KW-1185">Reference proteome</keyword>
<name>A0ABQ6B4W6_9BRAD</name>
<gene>
    <name evidence="2" type="ORF">GCM10007857_61550</name>
</gene>
<evidence type="ECO:0000259" key="1">
    <source>
        <dbReference type="Pfam" id="PF13460"/>
    </source>
</evidence>
<sequence length="270" mass="29425">MTLVLVTGGTGHLGRDIVDRLVIAGHRVRIFARLPGSRTDVEWAVGDLATGDGLREALHGVDTIINAATHSPIARRGGFRPVDFVWSPSAVDVTGTERLLSLAREQSVRHFLHVSIVGLDEATLPYARAKLAGERLVRGSTLPWSVVRAMPFYYLLDKLLSGMAWLPAWPVPTTVFNPVDTSDVADYIVTCAFDGAHGARADIGGPDALSLTELARQYQRARGLRRKILPMSLSETKARGMGFVVCNGVRGTLSWSDWLLRQYVDARVAA</sequence>
<dbReference type="PANTHER" id="PTHR12126">
    <property type="entry name" value="NADH-UBIQUINONE OXIDOREDUCTASE 39 KDA SUBUNIT-RELATED"/>
    <property type="match status" value="1"/>
</dbReference>
<dbReference type="InterPro" id="IPR036291">
    <property type="entry name" value="NAD(P)-bd_dom_sf"/>
</dbReference>
<dbReference type="Pfam" id="PF13460">
    <property type="entry name" value="NAD_binding_10"/>
    <property type="match status" value="1"/>
</dbReference>
<reference evidence="3" key="1">
    <citation type="journal article" date="2019" name="Int. J. Syst. Evol. Microbiol.">
        <title>The Global Catalogue of Microorganisms (GCM) 10K type strain sequencing project: providing services to taxonomists for standard genome sequencing and annotation.</title>
        <authorList>
            <consortium name="The Broad Institute Genomics Platform"/>
            <consortium name="The Broad Institute Genome Sequencing Center for Infectious Disease"/>
            <person name="Wu L."/>
            <person name="Ma J."/>
        </authorList>
    </citation>
    <scope>NUCLEOTIDE SEQUENCE [LARGE SCALE GENOMIC DNA]</scope>
    <source>
        <strain evidence="3">NBRC 102520</strain>
    </source>
</reference>
<feature type="domain" description="NAD(P)-binding" evidence="1">
    <location>
        <begin position="8"/>
        <end position="152"/>
    </location>
</feature>
<dbReference type="PANTHER" id="PTHR12126:SF11">
    <property type="entry name" value="NADH DEHYDROGENASE [UBIQUINONE] 1 ALPHA SUBCOMPLEX SUBUNIT 9, MITOCHONDRIAL"/>
    <property type="match status" value="1"/>
</dbReference>